<evidence type="ECO:0000256" key="11">
    <source>
        <dbReference type="SAM" id="Coils"/>
    </source>
</evidence>
<evidence type="ECO:0000256" key="6">
    <source>
        <dbReference type="ARBA" id="ARBA00022989"/>
    </source>
</evidence>
<dbReference type="SMART" id="SM01358">
    <property type="entry name" value="HBM"/>
    <property type="match status" value="1"/>
</dbReference>
<keyword evidence="4" id="KW-0145">Chemotaxis</keyword>
<dbReference type="CDD" id="cd11386">
    <property type="entry name" value="MCP_signal"/>
    <property type="match status" value="1"/>
</dbReference>
<dbReference type="GO" id="GO:0007165">
    <property type="term" value="P:signal transduction"/>
    <property type="evidence" value="ECO:0007669"/>
    <property type="project" value="UniProtKB-KW"/>
</dbReference>
<keyword evidence="6 12" id="KW-1133">Transmembrane helix</keyword>
<feature type="coiled-coil region" evidence="11">
    <location>
        <begin position="579"/>
        <end position="641"/>
    </location>
</feature>
<dbReference type="PANTHER" id="PTHR32089:SF120">
    <property type="entry name" value="METHYL-ACCEPTING CHEMOTAXIS PROTEIN TLPQ"/>
    <property type="match status" value="1"/>
</dbReference>
<dbReference type="Pfam" id="PF00015">
    <property type="entry name" value="MCPsignal"/>
    <property type="match status" value="1"/>
</dbReference>
<gene>
    <name evidence="15" type="ORF">SAMN04490187_3148</name>
</gene>
<dbReference type="AlphaFoldDB" id="A0A231GPW6"/>
<sequence length="644" mass="69517">MSLVNRLLGNLSVGAKLSIGFGLVLLFTLGVGIAAFHSLSLLGARGEQLRTEDWIQTLILQARIAEKEYALNLSPLAQDQVRGAIDQLIRHFDDLPQKNSAELAMRDASSDYLKQFLSYAESLQRAREARLRMQTLAQTAGESFTLVFLDQLDALSEQQQQGASPGSGKLLLLEQTTALRDKLAKLRDSELYYSLDGEERFRSDWEMSMSDLLSSMQVLNLDDQEKVSLQAASNALGDYRKAFEQFVASRKQIALSSEAMNTQTQQVSGLLDKANQFQSQAIQRDSRSAFLQLGLISLLALALGVGASLLIRHLILQPLRRVVHLAQQVAAGDLNCALDGSSGRHDELGQLLDTVNGMLGSLRGLVGRIGSGVGLLNGTAGSLAEVIQRSSRGVERQRLETEIAATAMQQMTAMASEVAHNVKEASAAVTLADGQAREGDDLARQAGSKIDQLALEMTGCTDAMQSLLLESTAIGGVLDVIKAVAEQTNLLALNAAIEAARAGEHGRGFAVVADEVRGLARRTQRSTAEIEGLISRLRGVAHQATERLQGSHVLTGETVILAGQASQALTRITRAVSSIEQMNKQISAAAEQQQVLAQQASQNIVRVREVAEESAQESVKLQQLTLELQQVDQELNAAVGHFRT</sequence>
<dbReference type="SUPFAM" id="SSF58104">
    <property type="entry name" value="Methyl-accepting chemotaxis protein (MCP) signaling domain"/>
    <property type="match status" value="1"/>
</dbReference>
<keyword evidence="16" id="KW-1185">Reference proteome</keyword>
<evidence type="ECO:0000259" key="14">
    <source>
        <dbReference type="PROSITE" id="PS50885"/>
    </source>
</evidence>
<keyword evidence="7 12" id="KW-0472">Membrane</keyword>
<dbReference type="SMART" id="SM00304">
    <property type="entry name" value="HAMP"/>
    <property type="match status" value="1"/>
</dbReference>
<evidence type="ECO:0000256" key="5">
    <source>
        <dbReference type="ARBA" id="ARBA00022692"/>
    </source>
</evidence>
<organism evidence="15 16">
    <name type="scientific">Pseudomonas jessenii</name>
    <dbReference type="NCBI Taxonomy" id="77298"/>
    <lineage>
        <taxon>Bacteria</taxon>
        <taxon>Pseudomonadati</taxon>
        <taxon>Pseudomonadota</taxon>
        <taxon>Gammaproteobacteria</taxon>
        <taxon>Pseudomonadales</taxon>
        <taxon>Pseudomonadaceae</taxon>
        <taxon>Pseudomonas</taxon>
    </lineage>
</organism>
<evidence type="ECO:0000256" key="7">
    <source>
        <dbReference type="ARBA" id="ARBA00023136"/>
    </source>
</evidence>
<dbReference type="InterPro" id="IPR003660">
    <property type="entry name" value="HAMP_dom"/>
</dbReference>
<dbReference type="SMART" id="SM00283">
    <property type="entry name" value="MA"/>
    <property type="match status" value="1"/>
</dbReference>
<feature type="transmembrane region" description="Helical" evidence="12">
    <location>
        <begin position="20"/>
        <end position="42"/>
    </location>
</feature>
<feature type="transmembrane region" description="Helical" evidence="12">
    <location>
        <begin position="289"/>
        <end position="311"/>
    </location>
</feature>
<dbReference type="FunFam" id="1.10.287.950:FF:000001">
    <property type="entry name" value="Methyl-accepting chemotaxis sensory transducer"/>
    <property type="match status" value="1"/>
</dbReference>
<keyword evidence="2" id="KW-1003">Cell membrane</keyword>
<evidence type="ECO:0000313" key="16">
    <source>
        <dbReference type="Proteomes" id="UP000198542"/>
    </source>
</evidence>
<reference evidence="16" key="1">
    <citation type="submission" date="2016-10" db="EMBL/GenBank/DDBJ databases">
        <authorList>
            <person name="Varghese N."/>
            <person name="Submissions S."/>
        </authorList>
    </citation>
    <scope>NUCLEOTIDE SEQUENCE [LARGE SCALE GENOMIC DNA]</scope>
    <source>
        <strain evidence="16">BS3660</strain>
    </source>
</reference>
<dbReference type="PROSITE" id="PS50885">
    <property type="entry name" value="HAMP"/>
    <property type="match status" value="1"/>
</dbReference>
<dbReference type="GO" id="GO:0005886">
    <property type="term" value="C:plasma membrane"/>
    <property type="evidence" value="ECO:0007669"/>
    <property type="project" value="UniProtKB-SubCell"/>
</dbReference>
<dbReference type="InterPro" id="IPR032255">
    <property type="entry name" value="HBM"/>
</dbReference>
<dbReference type="PROSITE" id="PS50111">
    <property type="entry name" value="CHEMOTAXIS_TRANSDUC_2"/>
    <property type="match status" value="1"/>
</dbReference>
<dbReference type="Pfam" id="PF00672">
    <property type="entry name" value="HAMP"/>
    <property type="match status" value="1"/>
</dbReference>
<accession>A0A231GPW6</accession>
<evidence type="ECO:0000313" key="15">
    <source>
        <dbReference type="EMBL" id="SEC09614.1"/>
    </source>
</evidence>
<feature type="domain" description="Methyl-accepting transducer" evidence="13">
    <location>
        <begin position="372"/>
        <end position="608"/>
    </location>
</feature>
<keyword evidence="8 10" id="KW-0807">Transducer</keyword>
<comment type="subcellular location">
    <subcellularLocation>
        <location evidence="1">Cell membrane</location>
        <topology evidence="1">Multi-pass membrane protein</topology>
    </subcellularLocation>
</comment>
<evidence type="ECO:0000256" key="2">
    <source>
        <dbReference type="ARBA" id="ARBA00022475"/>
    </source>
</evidence>
<evidence type="ECO:0000256" key="10">
    <source>
        <dbReference type="PROSITE-ProRule" id="PRU00284"/>
    </source>
</evidence>
<keyword evidence="5 12" id="KW-0812">Transmembrane</keyword>
<name>A0A231GPW6_PSEJE</name>
<keyword evidence="3" id="KW-0488">Methylation</keyword>
<evidence type="ECO:0000256" key="9">
    <source>
        <dbReference type="ARBA" id="ARBA00029447"/>
    </source>
</evidence>
<dbReference type="GO" id="GO:0006935">
    <property type="term" value="P:chemotaxis"/>
    <property type="evidence" value="ECO:0007669"/>
    <property type="project" value="UniProtKB-KW"/>
</dbReference>
<dbReference type="PANTHER" id="PTHR32089">
    <property type="entry name" value="METHYL-ACCEPTING CHEMOTAXIS PROTEIN MCPB"/>
    <property type="match status" value="1"/>
</dbReference>
<dbReference type="Gene3D" id="1.10.287.950">
    <property type="entry name" value="Methyl-accepting chemotaxis protein"/>
    <property type="match status" value="1"/>
</dbReference>
<evidence type="ECO:0000259" key="13">
    <source>
        <dbReference type="PROSITE" id="PS50111"/>
    </source>
</evidence>
<evidence type="ECO:0000256" key="3">
    <source>
        <dbReference type="ARBA" id="ARBA00022481"/>
    </source>
</evidence>
<evidence type="ECO:0000256" key="4">
    <source>
        <dbReference type="ARBA" id="ARBA00022500"/>
    </source>
</evidence>
<proteinExistence type="inferred from homology"/>
<dbReference type="Proteomes" id="UP000198542">
    <property type="component" value="Unassembled WGS sequence"/>
</dbReference>
<protein>
    <submittedName>
        <fullName evidence="15">Methyl-accepting chemotaxis protein</fullName>
    </submittedName>
</protein>
<dbReference type="CDD" id="cd06225">
    <property type="entry name" value="HAMP"/>
    <property type="match status" value="1"/>
</dbReference>
<evidence type="ECO:0000256" key="1">
    <source>
        <dbReference type="ARBA" id="ARBA00004651"/>
    </source>
</evidence>
<dbReference type="EMBL" id="FNTC01000002">
    <property type="protein sequence ID" value="SEC09614.1"/>
    <property type="molecule type" value="Genomic_DNA"/>
</dbReference>
<feature type="domain" description="HAMP" evidence="14">
    <location>
        <begin position="313"/>
        <end position="367"/>
    </location>
</feature>
<dbReference type="InterPro" id="IPR004089">
    <property type="entry name" value="MCPsignal_dom"/>
</dbReference>
<keyword evidence="11" id="KW-0175">Coiled coil</keyword>
<comment type="similarity">
    <text evidence="9">Belongs to the methyl-accepting chemotaxis (MCP) protein family.</text>
</comment>
<evidence type="ECO:0000256" key="12">
    <source>
        <dbReference type="SAM" id="Phobius"/>
    </source>
</evidence>
<evidence type="ECO:0000256" key="8">
    <source>
        <dbReference type="ARBA" id="ARBA00023224"/>
    </source>
</evidence>